<reference evidence="1" key="1">
    <citation type="submission" date="2017-05" db="UniProtKB">
        <authorList>
            <consortium name="EnsemblMetazoa"/>
        </authorList>
    </citation>
    <scope>IDENTIFICATION</scope>
</reference>
<sequence length="111" mass="12573">MNHDYGRDAFTEVITDASTDKCKCRSSDQSRTSNKSCPQSRTCHTATGIDTFCDINASKCDDKVSEYYDDYYDFESSLSVKMFAELCACPNFPCRKRDCPDNVKNTKGLCR</sequence>
<dbReference type="EnsemblMetazoa" id="Aqu2.1.32803_001">
    <property type="protein sequence ID" value="Aqu2.1.32803_001"/>
    <property type="gene ID" value="Aqu2.1.32803"/>
</dbReference>
<evidence type="ECO:0000313" key="1">
    <source>
        <dbReference type="EnsemblMetazoa" id="Aqu2.1.32803_001"/>
    </source>
</evidence>
<dbReference type="AlphaFoldDB" id="A0A1X7UYF3"/>
<dbReference type="InParanoid" id="A0A1X7UYF3"/>
<name>A0A1X7UYF3_AMPQE</name>
<protein>
    <submittedName>
        <fullName evidence="1">Uncharacterized protein</fullName>
    </submittedName>
</protein>
<proteinExistence type="predicted"/>
<accession>A0A1X7UYF3</accession>
<organism evidence="1">
    <name type="scientific">Amphimedon queenslandica</name>
    <name type="common">Sponge</name>
    <dbReference type="NCBI Taxonomy" id="400682"/>
    <lineage>
        <taxon>Eukaryota</taxon>
        <taxon>Metazoa</taxon>
        <taxon>Porifera</taxon>
        <taxon>Demospongiae</taxon>
        <taxon>Heteroscleromorpha</taxon>
        <taxon>Haplosclerida</taxon>
        <taxon>Niphatidae</taxon>
        <taxon>Amphimedon</taxon>
    </lineage>
</organism>